<dbReference type="Gene3D" id="3.40.50.150">
    <property type="entry name" value="Vaccinia Virus protein VP39"/>
    <property type="match status" value="1"/>
</dbReference>
<evidence type="ECO:0000313" key="6">
    <source>
        <dbReference type="Proteomes" id="UP001596972"/>
    </source>
</evidence>
<dbReference type="InterPro" id="IPR002941">
    <property type="entry name" value="DNA_methylase_N4/N6"/>
</dbReference>
<dbReference type="PRINTS" id="PR00508">
    <property type="entry name" value="S21N4MTFRASE"/>
</dbReference>
<dbReference type="InterPro" id="IPR001091">
    <property type="entry name" value="RM_Methyltransferase"/>
</dbReference>
<evidence type="ECO:0000256" key="2">
    <source>
        <dbReference type="ARBA" id="ARBA00022679"/>
    </source>
</evidence>
<organism evidence="5 6">
    <name type="scientific">Actinomadura sediminis</name>
    <dbReference type="NCBI Taxonomy" id="1038904"/>
    <lineage>
        <taxon>Bacteria</taxon>
        <taxon>Bacillati</taxon>
        <taxon>Actinomycetota</taxon>
        <taxon>Actinomycetes</taxon>
        <taxon>Streptosporangiales</taxon>
        <taxon>Thermomonosporaceae</taxon>
        <taxon>Actinomadura</taxon>
    </lineage>
</organism>
<dbReference type="Pfam" id="PF01555">
    <property type="entry name" value="N6_N4_Mtase"/>
    <property type="match status" value="1"/>
</dbReference>
<protein>
    <recommendedName>
        <fullName evidence="3">Methyltransferase</fullName>
        <ecNumber evidence="3">2.1.1.-</ecNumber>
    </recommendedName>
</protein>
<feature type="domain" description="DNA methylase N-4/N-6" evidence="4">
    <location>
        <begin position="30"/>
        <end position="235"/>
    </location>
</feature>
<dbReference type="EC" id="2.1.1.-" evidence="3"/>
<dbReference type="RefSeq" id="WP_378300068.1">
    <property type="nucleotide sequence ID" value="NZ_JBHTJA010000034.1"/>
</dbReference>
<comment type="caution">
    <text evidence="5">The sequence shown here is derived from an EMBL/GenBank/DDBJ whole genome shotgun (WGS) entry which is preliminary data.</text>
</comment>
<dbReference type="InterPro" id="IPR029063">
    <property type="entry name" value="SAM-dependent_MTases_sf"/>
</dbReference>
<evidence type="ECO:0000313" key="5">
    <source>
        <dbReference type="EMBL" id="MFD0902365.1"/>
    </source>
</evidence>
<accession>A0ABW3ERD6</accession>
<evidence type="ECO:0000256" key="1">
    <source>
        <dbReference type="ARBA" id="ARBA00022603"/>
    </source>
</evidence>
<evidence type="ECO:0000259" key="4">
    <source>
        <dbReference type="Pfam" id="PF01555"/>
    </source>
</evidence>
<proteinExistence type="inferred from homology"/>
<keyword evidence="1" id="KW-0489">Methyltransferase</keyword>
<sequence length="246" mass="27718">MKPYWEDDHVTLYHGDMREVLPALAVQAALVIADPPYAETSLAWDRWPDGWPAIAATVTRSMWCFGSMRMFLDRRSEFAGWKLSQDVIWEKHAGSGFTADRFMRVHEFALHWYRGDWRGVHHDTPREVSHRKSEGRVVKMGHAPHRRAIRPGTWEDDGTRLMRSVITVRSMHGRAIHPTEKPLGILTPLIEYACPPGGLVVDPFAGSGSTLEAARLTGRRAIGIEAHEPYAEAAAKRLAQAPLEVP</sequence>
<evidence type="ECO:0000256" key="3">
    <source>
        <dbReference type="RuleBase" id="RU362026"/>
    </source>
</evidence>
<dbReference type="Proteomes" id="UP001596972">
    <property type="component" value="Unassembled WGS sequence"/>
</dbReference>
<dbReference type="EMBL" id="JBHTJA010000034">
    <property type="protein sequence ID" value="MFD0902365.1"/>
    <property type="molecule type" value="Genomic_DNA"/>
</dbReference>
<dbReference type="SUPFAM" id="SSF53335">
    <property type="entry name" value="S-adenosyl-L-methionine-dependent methyltransferases"/>
    <property type="match status" value="1"/>
</dbReference>
<keyword evidence="2" id="KW-0808">Transferase</keyword>
<keyword evidence="6" id="KW-1185">Reference proteome</keyword>
<reference evidence="6" key="1">
    <citation type="journal article" date="2019" name="Int. J. Syst. Evol. Microbiol.">
        <title>The Global Catalogue of Microorganisms (GCM) 10K type strain sequencing project: providing services to taxonomists for standard genome sequencing and annotation.</title>
        <authorList>
            <consortium name="The Broad Institute Genomics Platform"/>
            <consortium name="The Broad Institute Genome Sequencing Center for Infectious Disease"/>
            <person name="Wu L."/>
            <person name="Ma J."/>
        </authorList>
    </citation>
    <scope>NUCLEOTIDE SEQUENCE [LARGE SCALE GENOMIC DNA]</scope>
    <source>
        <strain evidence="6">JCM 31202</strain>
    </source>
</reference>
<name>A0ABW3ERD6_9ACTN</name>
<comment type="similarity">
    <text evidence="3">Belongs to the N(4)/N(6)-methyltransferase family.</text>
</comment>
<gene>
    <name evidence="5" type="ORF">ACFQ11_18345</name>
</gene>